<dbReference type="Proteomes" id="UP001461498">
    <property type="component" value="Unassembled WGS sequence"/>
</dbReference>
<feature type="coiled-coil region" evidence="1">
    <location>
        <begin position="218"/>
        <end position="252"/>
    </location>
</feature>
<evidence type="ECO:0000313" key="3">
    <source>
        <dbReference type="Proteomes" id="UP001461498"/>
    </source>
</evidence>
<evidence type="ECO:0000313" key="2">
    <source>
        <dbReference type="EMBL" id="KAK9503535.1"/>
    </source>
</evidence>
<keyword evidence="1" id="KW-0175">Coiled coil</keyword>
<gene>
    <name evidence="2" type="ORF">O3M35_010073</name>
</gene>
<comment type="caution">
    <text evidence="2">The sequence shown here is derived from an EMBL/GenBank/DDBJ whole genome shotgun (WGS) entry which is preliminary data.</text>
</comment>
<accession>A0AAW1D5B8</accession>
<dbReference type="EMBL" id="JAPXFL010000007">
    <property type="protein sequence ID" value="KAK9503535.1"/>
    <property type="molecule type" value="Genomic_DNA"/>
</dbReference>
<protein>
    <submittedName>
        <fullName evidence="2">Uncharacterized protein</fullName>
    </submittedName>
</protein>
<name>A0AAW1D5B8_9HEMI</name>
<reference evidence="2 3" key="1">
    <citation type="submission" date="2022-12" db="EMBL/GenBank/DDBJ databases">
        <title>Chromosome-level genome assembly of true bugs.</title>
        <authorList>
            <person name="Ma L."/>
            <person name="Li H."/>
        </authorList>
    </citation>
    <scope>NUCLEOTIDE SEQUENCE [LARGE SCALE GENOMIC DNA]</scope>
    <source>
        <strain evidence="2">Lab_2022b</strain>
    </source>
</reference>
<dbReference type="AlphaFoldDB" id="A0AAW1D5B8"/>
<organism evidence="2 3">
    <name type="scientific">Rhynocoris fuscipes</name>
    <dbReference type="NCBI Taxonomy" id="488301"/>
    <lineage>
        <taxon>Eukaryota</taxon>
        <taxon>Metazoa</taxon>
        <taxon>Ecdysozoa</taxon>
        <taxon>Arthropoda</taxon>
        <taxon>Hexapoda</taxon>
        <taxon>Insecta</taxon>
        <taxon>Pterygota</taxon>
        <taxon>Neoptera</taxon>
        <taxon>Paraneoptera</taxon>
        <taxon>Hemiptera</taxon>
        <taxon>Heteroptera</taxon>
        <taxon>Panheteroptera</taxon>
        <taxon>Cimicomorpha</taxon>
        <taxon>Reduviidae</taxon>
        <taxon>Harpactorinae</taxon>
        <taxon>Harpactorini</taxon>
        <taxon>Rhynocoris</taxon>
    </lineage>
</organism>
<keyword evidence="3" id="KW-1185">Reference proteome</keyword>
<evidence type="ECO:0000256" key="1">
    <source>
        <dbReference type="SAM" id="Coils"/>
    </source>
</evidence>
<sequence length="350" mass="40893">MVSNFSANNNNNIPDLYQWQGRVTQRRNAIADSDASSDHDRDLLLGNEHRETDLTSFCKNCCTCKTRRRPRIRSKVESLLISSSEFRTTHKSASYREQLEMKVLNDEITVQEISEKQKHVKDQVENITEIMRTLSMYAHCLEMRHNIAIRLQRLINQIVPRKEYNSNESFKWESVSKSLNDIYHICSENSDLPTVYFDNLEDHFEKQNDFSKASTNFCRVLQQQTDLSNNQLRKLELQYDEIKLQYKNSSTSIDSHLNEIIDTRASVAEKCLQNMAPILQCTIEEERSMWRFLKEITFSNINHQYQPDRVLSVKSLPEKLGAKSNEEKPILCTCPPSNFFQKSGIGYKMN</sequence>
<proteinExistence type="predicted"/>